<evidence type="ECO:0000256" key="4">
    <source>
        <dbReference type="ARBA" id="ARBA00022679"/>
    </source>
</evidence>
<keyword evidence="4 11" id="KW-0808">Transferase</keyword>
<dbReference type="InterPro" id="IPR038731">
    <property type="entry name" value="RgtA/B/C-like"/>
</dbReference>
<dbReference type="GO" id="GO:0009103">
    <property type="term" value="P:lipopolysaccharide biosynthetic process"/>
    <property type="evidence" value="ECO:0007669"/>
    <property type="project" value="UniProtKB-ARBA"/>
</dbReference>
<evidence type="ECO:0000256" key="2">
    <source>
        <dbReference type="ARBA" id="ARBA00022475"/>
    </source>
</evidence>
<evidence type="ECO:0000313" key="11">
    <source>
        <dbReference type="EMBL" id="TCO82364.1"/>
    </source>
</evidence>
<keyword evidence="3 11" id="KW-0328">Glycosyltransferase</keyword>
<keyword evidence="7 9" id="KW-0472">Membrane</keyword>
<dbReference type="AlphaFoldDB" id="A0A4R2L6B7"/>
<evidence type="ECO:0000256" key="8">
    <source>
        <dbReference type="SAM" id="MobiDB-lite"/>
    </source>
</evidence>
<evidence type="ECO:0000256" key="5">
    <source>
        <dbReference type="ARBA" id="ARBA00022692"/>
    </source>
</evidence>
<dbReference type="OrthoDB" id="108054at2"/>
<sequence>MRFPQPVHLSHDAHLDAAGTPGPRRREAWSPAALIGALCTLHVVLWTLLPAVLYPALPRDALEGVAWGRMWQLGYDKHPFLAPWLSAAFTGAFGVVGWPIYLAAQLCVALALWAVWRLARDLLDARRALVAVLLLEGIGYYNFSSFSLSSFVFNPNVAMLPTWALLSLTFYRALLRPDLPRWCHAGLWAGLALLAKYESAILLLVLAGVLLATRAGRRSLATPAFYAGVLVAVGVLSPNLAWLVRHDFITVDYALGRLDAAALAAEPQPHVHHALYQPLLFLKNQLGYLLPALGLFLLLPRRHGRFDARRLGHVYVLALAAGPTLLTLLFALGTGGHLVTSWGFPFHSLLGVALVLFFVPELSERQLRRFAAAVAGWCLVVALVCASKYHEHPWTQATFPYRPLAERLTQDWRHAYGRPLRVVAGDRWSVAGVVDYARDKPVPYFGWDPKANPWLDESAMCRTGAVFLHERHDDADDEALLQGLRARFPALTDERVISVPRNGDAAEAPAVFWVAHLPPAGAGGACAPRLP</sequence>
<dbReference type="InterPro" id="IPR050297">
    <property type="entry name" value="LipidA_mod_glycosyltrf_83"/>
</dbReference>
<comment type="caution">
    <text evidence="11">The sequence shown here is derived from an EMBL/GenBank/DDBJ whole genome shotgun (WGS) entry which is preliminary data.</text>
</comment>
<feature type="transmembrane region" description="Helical" evidence="9">
    <location>
        <begin position="32"/>
        <end position="57"/>
    </location>
</feature>
<feature type="transmembrane region" description="Helical" evidence="9">
    <location>
        <begin position="224"/>
        <end position="244"/>
    </location>
</feature>
<dbReference type="EMBL" id="SLWY01000005">
    <property type="protein sequence ID" value="TCO82364.1"/>
    <property type="molecule type" value="Genomic_DNA"/>
</dbReference>
<feature type="transmembrane region" description="Helical" evidence="9">
    <location>
        <begin position="311"/>
        <end position="333"/>
    </location>
</feature>
<evidence type="ECO:0000256" key="9">
    <source>
        <dbReference type="SAM" id="Phobius"/>
    </source>
</evidence>
<dbReference type="Pfam" id="PF13231">
    <property type="entry name" value="PMT_2"/>
    <property type="match status" value="1"/>
</dbReference>
<evidence type="ECO:0000256" key="6">
    <source>
        <dbReference type="ARBA" id="ARBA00022989"/>
    </source>
</evidence>
<feature type="transmembrane region" description="Helical" evidence="9">
    <location>
        <begin position="84"/>
        <end position="116"/>
    </location>
</feature>
<organism evidence="11 12">
    <name type="scientific">Plasticicumulans lactativorans</name>
    <dbReference type="NCBI Taxonomy" id="1133106"/>
    <lineage>
        <taxon>Bacteria</taxon>
        <taxon>Pseudomonadati</taxon>
        <taxon>Pseudomonadota</taxon>
        <taxon>Gammaproteobacteria</taxon>
        <taxon>Candidatus Competibacteraceae</taxon>
        <taxon>Plasticicumulans</taxon>
    </lineage>
</organism>
<keyword evidence="5 9" id="KW-0812">Transmembrane</keyword>
<keyword evidence="12" id="KW-1185">Reference proteome</keyword>
<feature type="transmembrane region" description="Helical" evidence="9">
    <location>
        <begin position="185"/>
        <end position="212"/>
    </location>
</feature>
<feature type="transmembrane region" description="Helical" evidence="9">
    <location>
        <begin position="339"/>
        <end position="358"/>
    </location>
</feature>
<feature type="region of interest" description="Disordered" evidence="8">
    <location>
        <begin position="1"/>
        <end position="23"/>
    </location>
</feature>
<evidence type="ECO:0000256" key="1">
    <source>
        <dbReference type="ARBA" id="ARBA00004651"/>
    </source>
</evidence>
<feature type="transmembrane region" description="Helical" evidence="9">
    <location>
        <begin position="128"/>
        <end position="153"/>
    </location>
</feature>
<feature type="domain" description="Glycosyltransferase RgtA/B/C/D-like" evidence="10">
    <location>
        <begin position="77"/>
        <end position="242"/>
    </location>
</feature>
<evidence type="ECO:0000256" key="3">
    <source>
        <dbReference type="ARBA" id="ARBA00022676"/>
    </source>
</evidence>
<dbReference type="PANTHER" id="PTHR33908:SF9">
    <property type="entry name" value="BLL5595 PROTEIN"/>
    <property type="match status" value="1"/>
</dbReference>
<dbReference type="GO" id="GO:0016763">
    <property type="term" value="F:pentosyltransferase activity"/>
    <property type="evidence" value="ECO:0007669"/>
    <property type="project" value="TreeGrafter"/>
</dbReference>
<evidence type="ECO:0000313" key="12">
    <source>
        <dbReference type="Proteomes" id="UP000295765"/>
    </source>
</evidence>
<evidence type="ECO:0000259" key="10">
    <source>
        <dbReference type="Pfam" id="PF13231"/>
    </source>
</evidence>
<reference evidence="11 12" key="1">
    <citation type="submission" date="2019-03" db="EMBL/GenBank/DDBJ databases">
        <title>Genomic Encyclopedia of Type Strains, Phase IV (KMG-IV): sequencing the most valuable type-strain genomes for metagenomic binning, comparative biology and taxonomic classification.</title>
        <authorList>
            <person name="Goeker M."/>
        </authorList>
    </citation>
    <scope>NUCLEOTIDE SEQUENCE [LARGE SCALE GENOMIC DNA]</scope>
    <source>
        <strain evidence="11 12">DSM 25287</strain>
    </source>
</reference>
<feature type="transmembrane region" description="Helical" evidence="9">
    <location>
        <begin position="279"/>
        <end position="299"/>
    </location>
</feature>
<dbReference type="GO" id="GO:0005886">
    <property type="term" value="C:plasma membrane"/>
    <property type="evidence" value="ECO:0007669"/>
    <property type="project" value="UniProtKB-SubCell"/>
</dbReference>
<dbReference type="Proteomes" id="UP000295765">
    <property type="component" value="Unassembled WGS sequence"/>
</dbReference>
<comment type="subcellular location">
    <subcellularLocation>
        <location evidence="1">Cell membrane</location>
        <topology evidence="1">Multi-pass membrane protein</topology>
    </subcellularLocation>
</comment>
<accession>A0A4R2L6B7</accession>
<evidence type="ECO:0000256" key="7">
    <source>
        <dbReference type="ARBA" id="ARBA00023136"/>
    </source>
</evidence>
<keyword evidence="6 9" id="KW-1133">Transmembrane helix</keyword>
<protein>
    <submittedName>
        <fullName evidence="11">Dolichyl-phosphate-mannose-protein mannosyltransferase</fullName>
    </submittedName>
</protein>
<proteinExistence type="predicted"/>
<keyword evidence="2" id="KW-1003">Cell membrane</keyword>
<gene>
    <name evidence="11" type="ORF">EV699_105154</name>
</gene>
<dbReference type="PANTHER" id="PTHR33908">
    <property type="entry name" value="MANNOSYLTRANSFERASE YKCB-RELATED"/>
    <property type="match status" value="1"/>
</dbReference>
<name>A0A4R2L6B7_9GAMM</name>